<sequence length="275" mass="30406">MSRITFGCWRMAGWRQTPQQRLALIEQALELGITSFDHADIYTSEEPFGVALAAAPHLRQRMEIVSKCGIYGGLYGARVPHYNTGRAHIVASVEQSLRQLNTDYLDLLLIHRPDPLMDADEVAEAFSVLRAAGKVRHFGASNFNPAQFELLNERVTLVTNQIEFSPLCLAPLGDGTLDQAQRLRRRPMIWSPLAGGRLFDHPAIAALLEELAARYGVTPGIIAYAWLLRHPSQPVVLTGSSRVEALREAAVAASVTLERQDWFALLRATTGTDVP</sequence>
<gene>
    <name evidence="2" type="ORF">L1274_000367</name>
</gene>
<dbReference type="PANTHER" id="PTHR43364:SF1">
    <property type="entry name" value="OXIDOREDUCTASE YDHF"/>
    <property type="match status" value="1"/>
</dbReference>
<name>A0ABT1GF93_9BURK</name>
<evidence type="ECO:0000313" key="3">
    <source>
        <dbReference type="Proteomes" id="UP001162889"/>
    </source>
</evidence>
<proteinExistence type="predicted"/>
<keyword evidence="3" id="KW-1185">Reference proteome</keyword>
<dbReference type="InterPro" id="IPR050523">
    <property type="entry name" value="AKR_Detox_Biosynth"/>
</dbReference>
<dbReference type="CDD" id="cd19092">
    <property type="entry name" value="AKR_BsYcsN_EcYdhF-like"/>
    <property type="match status" value="1"/>
</dbReference>
<dbReference type="Gene3D" id="3.20.20.100">
    <property type="entry name" value="NADP-dependent oxidoreductase domain"/>
    <property type="match status" value="1"/>
</dbReference>
<evidence type="ECO:0000313" key="2">
    <source>
        <dbReference type="EMBL" id="MCP2006679.1"/>
    </source>
</evidence>
<dbReference type="SUPFAM" id="SSF51430">
    <property type="entry name" value="NAD(P)-linked oxidoreductase"/>
    <property type="match status" value="1"/>
</dbReference>
<dbReference type="Proteomes" id="UP001162889">
    <property type="component" value="Unassembled WGS sequence"/>
</dbReference>
<feature type="domain" description="NADP-dependent oxidoreductase" evidence="1">
    <location>
        <begin position="3"/>
        <end position="262"/>
    </location>
</feature>
<dbReference type="PANTHER" id="PTHR43364">
    <property type="entry name" value="NADH-SPECIFIC METHYLGLYOXAL REDUCTASE-RELATED"/>
    <property type="match status" value="1"/>
</dbReference>
<dbReference type="InterPro" id="IPR036812">
    <property type="entry name" value="NAD(P)_OxRdtase_dom_sf"/>
</dbReference>
<accession>A0ABT1GF93</accession>
<dbReference type="EMBL" id="JALJZU010000001">
    <property type="protein sequence ID" value="MCP2006679.1"/>
    <property type="molecule type" value="Genomic_DNA"/>
</dbReference>
<dbReference type="Pfam" id="PF00248">
    <property type="entry name" value="Aldo_ket_red"/>
    <property type="match status" value="1"/>
</dbReference>
<dbReference type="InterPro" id="IPR020471">
    <property type="entry name" value="AKR"/>
</dbReference>
<organism evidence="2 3">
    <name type="scientific">Duganella violaceipulchra</name>
    <dbReference type="NCBI Taxonomy" id="2849652"/>
    <lineage>
        <taxon>Bacteria</taxon>
        <taxon>Pseudomonadati</taxon>
        <taxon>Pseudomonadota</taxon>
        <taxon>Betaproteobacteria</taxon>
        <taxon>Burkholderiales</taxon>
        <taxon>Oxalobacteraceae</taxon>
        <taxon>Telluria group</taxon>
        <taxon>Duganella</taxon>
    </lineage>
</organism>
<evidence type="ECO:0000259" key="1">
    <source>
        <dbReference type="Pfam" id="PF00248"/>
    </source>
</evidence>
<protein>
    <submittedName>
        <fullName evidence="2">Oxidoreductase</fullName>
    </submittedName>
</protein>
<dbReference type="RefSeq" id="WP_307730246.1">
    <property type="nucleotide sequence ID" value="NZ_JAHTGR010000001.1"/>
</dbReference>
<dbReference type="InterPro" id="IPR023210">
    <property type="entry name" value="NADP_OxRdtase_dom"/>
</dbReference>
<dbReference type="PRINTS" id="PR00069">
    <property type="entry name" value="ALDKETRDTASE"/>
</dbReference>
<reference evidence="2" key="1">
    <citation type="submission" date="2022-03" db="EMBL/GenBank/DDBJ databases">
        <title>Genome Encyclopedia of Bacteria and Archaea VI: Functional Genomics of Type Strains.</title>
        <authorList>
            <person name="Whitman W."/>
        </authorList>
    </citation>
    <scope>NUCLEOTIDE SEQUENCE</scope>
    <source>
        <strain evidence="2">HSC-15S17</strain>
    </source>
</reference>
<comment type="caution">
    <text evidence="2">The sequence shown here is derived from an EMBL/GenBank/DDBJ whole genome shotgun (WGS) entry which is preliminary data.</text>
</comment>